<reference evidence="10 11" key="1">
    <citation type="submission" date="2016-10" db="EMBL/GenBank/DDBJ databases">
        <authorList>
            <person name="de Groot N.N."/>
        </authorList>
    </citation>
    <scope>NUCLEOTIDE SEQUENCE [LARGE SCALE GENOMIC DNA]</scope>
    <source>
        <strain evidence="10 11">CGMCC 1.10836</strain>
    </source>
</reference>
<dbReference type="InterPro" id="IPR005490">
    <property type="entry name" value="LD_TPept_cat_dom"/>
</dbReference>
<gene>
    <name evidence="10" type="ORF">SAMN05216227_102738</name>
</gene>
<dbReference type="InterPro" id="IPR038063">
    <property type="entry name" value="Transpep_catalytic_dom"/>
</dbReference>
<dbReference type="InterPro" id="IPR045380">
    <property type="entry name" value="LD_TPept_scaffold_dom"/>
</dbReference>
<dbReference type="SUPFAM" id="SSF47090">
    <property type="entry name" value="PGBD-like"/>
    <property type="match status" value="1"/>
</dbReference>
<dbReference type="InterPro" id="IPR036365">
    <property type="entry name" value="PGBD-like_sf"/>
</dbReference>
<feature type="transmembrane region" description="Helical" evidence="8">
    <location>
        <begin position="12"/>
        <end position="34"/>
    </location>
</feature>
<dbReference type="Pfam" id="PF01471">
    <property type="entry name" value="PG_binding_1"/>
    <property type="match status" value="1"/>
</dbReference>
<dbReference type="PANTHER" id="PTHR41533:SF2">
    <property type="entry name" value="BLR7131 PROTEIN"/>
    <property type="match status" value="1"/>
</dbReference>
<dbReference type="EMBL" id="FOCO01000027">
    <property type="protein sequence ID" value="SEN84771.1"/>
    <property type="molecule type" value="Genomic_DNA"/>
</dbReference>
<evidence type="ECO:0000313" key="10">
    <source>
        <dbReference type="EMBL" id="SEN84771.1"/>
    </source>
</evidence>
<feature type="active site" description="Nucleophile" evidence="7">
    <location>
        <position position="458"/>
    </location>
</feature>
<evidence type="ECO:0000256" key="8">
    <source>
        <dbReference type="SAM" id="Phobius"/>
    </source>
</evidence>
<evidence type="ECO:0000256" key="7">
    <source>
        <dbReference type="PROSITE-ProRule" id="PRU01373"/>
    </source>
</evidence>
<evidence type="ECO:0000256" key="3">
    <source>
        <dbReference type="ARBA" id="ARBA00022679"/>
    </source>
</evidence>
<dbReference type="InterPro" id="IPR002477">
    <property type="entry name" value="Peptidoglycan-bd-like"/>
</dbReference>
<keyword evidence="5 7" id="KW-0573">Peptidoglycan synthesis</keyword>
<protein>
    <submittedName>
        <fullName evidence="10">Murein L,D-transpeptidase YcbB/YkuD</fullName>
    </submittedName>
</protein>
<dbReference type="PROSITE" id="PS52029">
    <property type="entry name" value="LD_TPASE"/>
    <property type="match status" value="1"/>
</dbReference>
<dbReference type="PANTHER" id="PTHR41533">
    <property type="entry name" value="L,D-TRANSPEPTIDASE HI_1667-RELATED"/>
    <property type="match status" value="1"/>
</dbReference>
<dbReference type="GO" id="GO:0016740">
    <property type="term" value="F:transferase activity"/>
    <property type="evidence" value="ECO:0007669"/>
    <property type="project" value="UniProtKB-KW"/>
</dbReference>
<keyword evidence="3" id="KW-0808">Transferase</keyword>
<dbReference type="SUPFAM" id="SSF141523">
    <property type="entry name" value="L,D-transpeptidase catalytic domain-like"/>
    <property type="match status" value="1"/>
</dbReference>
<organism evidence="10 11">
    <name type="scientific">Pseudorhodobacter antarcticus</name>
    <dbReference type="NCBI Taxonomy" id="1077947"/>
    <lineage>
        <taxon>Bacteria</taxon>
        <taxon>Pseudomonadati</taxon>
        <taxon>Pseudomonadota</taxon>
        <taxon>Alphaproteobacteria</taxon>
        <taxon>Rhodobacterales</taxon>
        <taxon>Paracoccaceae</taxon>
        <taxon>Pseudorhodobacter</taxon>
    </lineage>
</organism>
<proteinExistence type="inferred from homology"/>
<dbReference type="AlphaFoldDB" id="A0A1H8JW15"/>
<accession>A0A1H8JW15</accession>
<dbReference type="STRING" id="1077947.SAMN05216227_102738"/>
<keyword evidence="8" id="KW-0812">Transmembrane</keyword>
<feature type="domain" description="L,D-TPase catalytic" evidence="9">
    <location>
        <begin position="307"/>
        <end position="483"/>
    </location>
</feature>
<evidence type="ECO:0000256" key="2">
    <source>
        <dbReference type="ARBA" id="ARBA00005992"/>
    </source>
</evidence>
<dbReference type="Proteomes" id="UP000183002">
    <property type="component" value="Unassembled WGS sequence"/>
</dbReference>
<evidence type="ECO:0000259" key="9">
    <source>
        <dbReference type="PROSITE" id="PS52029"/>
    </source>
</evidence>
<dbReference type="Pfam" id="PF20142">
    <property type="entry name" value="Scaffold"/>
    <property type="match status" value="1"/>
</dbReference>
<dbReference type="Gene3D" id="2.40.440.10">
    <property type="entry name" value="L,D-transpeptidase catalytic domain-like"/>
    <property type="match status" value="1"/>
</dbReference>
<keyword evidence="6 7" id="KW-0961">Cell wall biogenesis/degradation</keyword>
<name>A0A1H8JW15_9RHOB</name>
<keyword evidence="4 7" id="KW-0133">Cell shape</keyword>
<feature type="active site" description="Proton donor/acceptor" evidence="7">
    <location>
        <position position="439"/>
    </location>
</feature>
<dbReference type="InterPro" id="IPR052905">
    <property type="entry name" value="LD-transpeptidase_YkuD-like"/>
</dbReference>
<comment type="similarity">
    <text evidence="2">Belongs to the YkuD family.</text>
</comment>
<dbReference type="GO" id="GO:0008360">
    <property type="term" value="P:regulation of cell shape"/>
    <property type="evidence" value="ECO:0007669"/>
    <property type="project" value="UniProtKB-UniRule"/>
</dbReference>
<keyword evidence="8" id="KW-1133">Transmembrane helix</keyword>
<dbReference type="InterPro" id="IPR036366">
    <property type="entry name" value="PGBDSf"/>
</dbReference>
<comment type="pathway">
    <text evidence="1 7">Cell wall biogenesis; peptidoglycan biosynthesis.</text>
</comment>
<dbReference type="UniPathway" id="UPA00219"/>
<evidence type="ECO:0000256" key="1">
    <source>
        <dbReference type="ARBA" id="ARBA00004752"/>
    </source>
</evidence>
<dbReference type="Pfam" id="PF03734">
    <property type="entry name" value="YkuD"/>
    <property type="match status" value="1"/>
</dbReference>
<dbReference type="CDD" id="cd16913">
    <property type="entry name" value="YkuD_like"/>
    <property type="match status" value="1"/>
</dbReference>
<dbReference type="GO" id="GO:0071555">
    <property type="term" value="P:cell wall organization"/>
    <property type="evidence" value="ECO:0007669"/>
    <property type="project" value="UniProtKB-UniRule"/>
</dbReference>
<evidence type="ECO:0000256" key="5">
    <source>
        <dbReference type="ARBA" id="ARBA00022984"/>
    </source>
</evidence>
<evidence type="ECO:0000256" key="6">
    <source>
        <dbReference type="ARBA" id="ARBA00023316"/>
    </source>
</evidence>
<keyword evidence="8" id="KW-0472">Membrane</keyword>
<evidence type="ECO:0000313" key="11">
    <source>
        <dbReference type="Proteomes" id="UP000183002"/>
    </source>
</evidence>
<dbReference type="GO" id="GO:0009252">
    <property type="term" value="P:peptidoglycan biosynthetic process"/>
    <property type="evidence" value="ECO:0007669"/>
    <property type="project" value="UniProtKB-UniPathway"/>
</dbReference>
<dbReference type="OrthoDB" id="9778545at2"/>
<dbReference type="GO" id="GO:0004180">
    <property type="term" value="F:carboxypeptidase activity"/>
    <property type="evidence" value="ECO:0007669"/>
    <property type="project" value="UniProtKB-ARBA"/>
</dbReference>
<evidence type="ECO:0000256" key="4">
    <source>
        <dbReference type="ARBA" id="ARBA00022960"/>
    </source>
</evidence>
<sequence>MVLSAVSRPAIVRGASIFMLSALMCGTAMVPGFAQTKVVFSAPQTIGAFSQSVAAAASDDEAVARFYRDSDYAPIWTGPGQEARRSALLSALAGARAHGLPTNRYDPAQLIALAAAARTEGDRGRLDVTLTRALLDYAHDVQTGALEPGKVIPLIKREVPLRDRRANLEAFLAAEPVAFLKSLPPRSPAYAQLMRAKFELEAQVAAGGWGPKIAAASLKPGATGPAVIQMRDRLVALGYLSRSVTASYDGTISKAVQAFQTDMGLEANGVAVASTIDELNIGPKARLESVVVAMERERWMNIPRGDRHIWVNMTDFTAKIVDHGRVTFSTRSVIGALDKDRQTPEFSDEMEYMAINPSWNVPRSITTREYLPMMKRNAGAAGHLKIIDSRGRVVPRSAINFAKYTERSFPYSMRQPPSDSNALGLVKFMFPNQYNIYLHDTPSKSLFAREVRAFSHGCIRLGDPFDFAYALLAAQSDDPVGMFKSVLATGVETNLRLDVPLPVHLVYFTAYPSAKGRMEYRRDVYDRDAAIFRALQEAGVVLEARAG</sequence>
<dbReference type="Gene3D" id="1.10.101.10">
    <property type="entry name" value="PGBD-like superfamily/PGBD"/>
    <property type="match status" value="1"/>
</dbReference>
<keyword evidence="11" id="KW-1185">Reference proteome</keyword>